<sequence length="101" mass="11041">MSLKNGNNCLSRVFQYSIESIGPETEAISTLFPAGKSLQTMNDPTKKFRLLKPSRTSPYVPAATGAHAAKRQRRCAPSKEASDNVSPVRTTCATRLLVLFL</sequence>
<keyword evidence="3" id="KW-1185">Reference proteome</keyword>
<accession>A0A0C2GFP7</accession>
<reference evidence="2 3" key="1">
    <citation type="submission" date="2013-12" db="EMBL/GenBank/DDBJ databases">
        <title>Draft genome of the parsitic nematode Ancylostoma duodenale.</title>
        <authorList>
            <person name="Mitreva M."/>
        </authorList>
    </citation>
    <scope>NUCLEOTIDE SEQUENCE [LARGE SCALE GENOMIC DNA]</scope>
    <source>
        <strain evidence="2 3">Zhejiang</strain>
    </source>
</reference>
<proteinExistence type="predicted"/>
<name>A0A0C2GFP7_9BILA</name>
<dbReference type="AlphaFoldDB" id="A0A0C2GFP7"/>
<protein>
    <submittedName>
        <fullName evidence="2">Uncharacterized protein</fullName>
    </submittedName>
</protein>
<evidence type="ECO:0000256" key="1">
    <source>
        <dbReference type="SAM" id="MobiDB-lite"/>
    </source>
</evidence>
<gene>
    <name evidence="2" type="ORF">ANCDUO_12081</name>
</gene>
<organism evidence="2 3">
    <name type="scientific">Ancylostoma duodenale</name>
    <dbReference type="NCBI Taxonomy" id="51022"/>
    <lineage>
        <taxon>Eukaryota</taxon>
        <taxon>Metazoa</taxon>
        <taxon>Ecdysozoa</taxon>
        <taxon>Nematoda</taxon>
        <taxon>Chromadorea</taxon>
        <taxon>Rhabditida</taxon>
        <taxon>Rhabditina</taxon>
        <taxon>Rhabditomorpha</taxon>
        <taxon>Strongyloidea</taxon>
        <taxon>Ancylostomatidae</taxon>
        <taxon>Ancylostomatinae</taxon>
        <taxon>Ancylostoma</taxon>
    </lineage>
</organism>
<dbReference type="Proteomes" id="UP000054047">
    <property type="component" value="Unassembled WGS sequence"/>
</dbReference>
<dbReference type="EMBL" id="KN734019">
    <property type="protein sequence ID" value="KIH57724.1"/>
    <property type="molecule type" value="Genomic_DNA"/>
</dbReference>
<evidence type="ECO:0000313" key="3">
    <source>
        <dbReference type="Proteomes" id="UP000054047"/>
    </source>
</evidence>
<evidence type="ECO:0000313" key="2">
    <source>
        <dbReference type="EMBL" id="KIH57724.1"/>
    </source>
</evidence>
<feature type="region of interest" description="Disordered" evidence="1">
    <location>
        <begin position="59"/>
        <end position="84"/>
    </location>
</feature>